<dbReference type="InterPro" id="IPR036271">
    <property type="entry name" value="Tet_transcr_reg_TetR-rel_C_sf"/>
</dbReference>
<dbReference type="Pfam" id="PF02909">
    <property type="entry name" value="TetR_C_1"/>
    <property type="match status" value="1"/>
</dbReference>
<keyword evidence="3 5" id="KW-0238">DNA-binding</keyword>
<keyword evidence="8" id="KW-1185">Reference proteome</keyword>
<reference evidence="7 8" key="1">
    <citation type="submission" date="2016-10" db="EMBL/GenBank/DDBJ databases">
        <authorList>
            <person name="de Groot N.N."/>
        </authorList>
    </citation>
    <scope>NUCLEOTIDE SEQUENCE [LARGE SCALE GENOMIC DNA]</scope>
    <source>
        <strain evidence="7 8">DSM 43794</strain>
    </source>
</reference>
<dbReference type="PRINTS" id="PR00400">
    <property type="entry name" value="TETREPRESSOR"/>
</dbReference>
<evidence type="ECO:0000259" key="6">
    <source>
        <dbReference type="PROSITE" id="PS50977"/>
    </source>
</evidence>
<evidence type="ECO:0000313" key="8">
    <source>
        <dbReference type="Proteomes" id="UP000217103"/>
    </source>
</evidence>
<gene>
    <name evidence="7" type="ORF">SAMN04489764_4099</name>
</gene>
<accession>A0A1H1H6K0</accession>
<dbReference type="RefSeq" id="WP_093261102.1">
    <property type="nucleotide sequence ID" value="NZ_FNKK01000002.1"/>
</dbReference>
<evidence type="ECO:0000256" key="3">
    <source>
        <dbReference type="ARBA" id="ARBA00023125"/>
    </source>
</evidence>
<dbReference type="PANTHER" id="PTHR30055:SF151">
    <property type="entry name" value="TRANSCRIPTIONAL REGULATORY PROTEIN"/>
    <property type="match status" value="1"/>
</dbReference>
<dbReference type="PROSITE" id="PS50977">
    <property type="entry name" value="HTH_TETR_2"/>
    <property type="match status" value="1"/>
</dbReference>
<dbReference type="SUPFAM" id="SSF48498">
    <property type="entry name" value="Tetracyclin repressor-like, C-terminal domain"/>
    <property type="match status" value="1"/>
</dbReference>
<evidence type="ECO:0000256" key="5">
    <source>
        <dbReference type="PROSITE-ProRule" id="PRU00335"/>
    </source>
</evidence>
<dbReference type="GO" id="GO:0045892">
    <property type="term" value="P:negative regulation of DNA-templated transcription"/>
    <property type="evidence" value="ECO:0007669"/>
    <property type="project" value="InterPro"/>
</dbReference>
<dbReference type="Proteomes" id="UP000217103">
    <property type="component" value="Unassembled WGS sequence"/>
</dbReference>
<dbReference type="GO" id="GO:0000976">
    <property type="term" value="F:transcription cis-regulatory region binding"/>
    <property type="evidence" value="ECO:0007669"/>
    <property type="project" value="TreeGrafter"/>
</dbReference>
<dbReference type="InterPro" id="IPR003012">
    <property type="entry name" value="Tet_transcr_reg_TetR"/>
</dbReference>
<organism evidence="7 8">
    <name type="scientific">Thermostaphylospora chromogena</name>
    <dbReference type="NCBI Taxonomy" id="35622"/>
    <lineage>
        <taxon>Bacteria</taxon>
        <taxon>Bacillati</taxon>
        <taxon>Actinomycetota</taxon>
        <taxon>Actinomycetes</taxon>
        <taxon>Streptosporangiales</taxon>
        <taxon>Thermomonosporaceae</taxon>
        <taxon>Thermostaphylospora</taxon>
    </lineage>
</organism>
<dbReference type="AlphaFoldDB" id="A0A1H1H6K0"/>
<sequence length="210" mass="22236">MPRPRSLTPQQIAAAALAVIDRAGLPALTMRTVAKELGVSTMALYRYIDDREELECLVVELVLGAVDTGPPPDGAWRERVAVMVERLRSAVGAHPAVVPLTLTHRHRSMSVLRWSETVLDVLAEAGLEGVARVVALRGLLSYVIGAVQLEHLGPLSGAGTVALSELPEPVFPRMAETARTALSVGADEEFRRGLGLVLDGIAASLGRPGG</sequence>
<keyword evidence="2" id="KW-0805">Transcription regulation</keyword>
<dbReference type="EMBL" id="FNKK01000002">
    <property type="protein sequence ID" value="SDR20993.1"/>
    <property type="molecule type" value="Genomic_DNA"/>
</dbReference>
<feature type="domain" description="HTH tetR-type" evidence="6">
    <location>
        <begin position="6"/>
        <end position="66"/>
    </location>
</feature>
<dbReference type="GO" id="GO:0003700">
    <property type="term" value="F:DNA-binding transcription factor activity"/>
    <property type="evidence" value="ECO:0007669"/>
    <property type="project" value="TreeGrafter"/>
</dbReference>
<proteinExistence type="predicted"/>
<protein>
    <submittedName>
        <fullName evidence="7">Regulatory protein, tetR family</fullName>
    </submittedName>
</protein>
<keyword evidence="1" id="KW-0678">Repressor</keyword>
<name>A0A1H1H6K0_9ACTN</name>
<dbReference type="OrthoDB" id="329481at2"/>
<dbReference type="Pfam" id="PF00440">
    <property type="entry name" value="TetR_N"/>
    <property type="match status" value="1"/>
</dbReference>
<dbReference type="Gene3D" id="1.10.357.10">
    <property type="entry name" value="Tetracycline Repressor, domain 2"/>
    <property type="match status" value="1"/>
</dbReference>
<feature type="DNA-binding region" description="H-T-H motif" evidence="5">
    <location>
        <begin position="29"/>
        <end position="48"/>
    </location>
</feature>
<dbReference type="InterPro" id="IPR009057">
    <property type="entry name" value="Homeodomain-like_sf"/>
</dbReference>
<dbReference type="InterPro" id="IPR004111">
    <property type="entry name" value="Repressor_TetR_C"/>
</dbReference>
<dbReference type="GO" id="GO:0046677">
    <property type="term" value="P:response to antibiotic"/>
    <property type="evidence" value="ECO:0007669"/>
    <property type="project" value="InterPro"/>
</dbReference>
<keyword evidence="4" id="KW-0804">Transcription</keyword>
<evidence type="ECO:0000256" key="4">
    <source>
        <dbReference type="ARBA" id="ARBA00023163"/>
    </source>
</evidence>
<evidence type="ECO:0000256" key="1">
    <source>
        <dbReference type="ARBA" id="ARBA00022491"/>
    </source>
</evidence>
<dbReference type="STRING" id="35622.SAMN04489764_4099"/>
<evidence type="ECO:0000313" key="7">
    <source>
        <dbReference type="EMBL" id="SDR20993.1"/>
    </source>
</evidence>
<dbReference type="SUPFAM" id="SSF46689">
    <property type="entry name" value="Homeodomain-like"/>
    <property type="match status" value="1"/>
</dbReference>
<dbReference type="PANTHER" id="PTHR30055">
    <property type="entry name" value="HTH-TYPE TRANSCRIPTIONAL REGULATOR RUTR"/>
    <property type="match status" value="1"/>
</dbReference>
<dbReference type="InterPro" id="IPR001647">
    <property type="entry name" value="HTH_TetR"/>
</dbReference>
<evidence type="ECO:0000256" key="2">
    <source>
        <dbReference type="ARBA" id="ARBA00023015"/>
    </source>
</evidence>
<dbReference type="InterPro" id="IPR050109">
    <property type="entry name" value="HTH-type_TetR-like_transc_reg"/>
</dbReference>